<dbReference type="AlphaFoldDB" id="H0EJV2"/>
<evidence type="ECO:0000256" key="1">
    <source>
        <dbReference type="ARBA" id="ARBA00005437"/>
    </source>
</evidence>
<dbReference type="InParanoid" id="H0EJV2"/>
<accession>H0EJV2</accession>
<evidence type="ECO:0008006" key="4">
    <source>
        <dbReference type="Google" id="ProtNLM"/>
    </source>
</evidence>
<dbReference type="PANTHER" id="PTHR31087">
    <property type="match status" value="1"/>
</dbReference>
<dbReference type="Gene3D" id="2.40.160.200">
    <property type="entry name" value="LURP1-related"/>
    <property type="match status" value="1"/>
</dbReference>
<gene>
    <name evidence="2" type="ORF">M7I_2836</name>
</gene>
<comment type="caution">
    <text evidence="2">The sequence shown here is derived from an EMBL/GenBank/DDBJ whole genome shotgun (WGS) entry which is preliminary data.</text>
</comment>
<dbReference type="SUPFAM" id="SSF54518">
    <property type="entry name" value="Tubby C-terminal domain-like"/>
    <property type="match status" value="1"/>
</dbReference>
<comment type="similarity">
    <text evidence="1">Belongs to the LOR family.</text>
</comment>
<dbReference type="InterPro" id="IPR038595">
    <property type="entry name" value="LOR_sf"/>
</dbReference>
<protein>
    <recommendedName>
        <fullName evidence="4">Tubby C-terminal-like domain-containing protein</fullName>
    </recommendedName>
</protein>
<dbReference type="InterPro" id="IPR025659">
    <property type="entry name" value="Tubby-like_C"/>
</dbReference>
<proteinExistence type="inferred from homology"/>
<evidence type="ECO:0000313" key="3">
    <source>
        <dbReference type="Proteomes" id="UP000005446"/>
    </source>
</evidence>
<evidence type="ECO:0000313" key="2">
    <source>
        <dbReference type="EMBL" id="EHL01143.1"/>
    </source>
</evidence>
<name>H0EJV2_GLAL7</name>
<dbReference type="PANTHER" id="PTHR31087:SF161">
    <property type="entry name" value="TUBBY C 2 FAMILY PROTEIN"/>
    <property type="match status" value="1"/>
</dbReference>
<dbReference type="InterPro" id="IPR007612">
    <property type="entry name" value="LOR"/>
</dbReference>
<dbReference type="HOGENOM" id="CLU_063146_1_1_1"/>
<reference evidence="2 3" key="1">
    <citation type="journal article" date="2012" name="Eukaryot. Cell">
        <title>Genome sequence of the fungus Glarea lozoyensis: the first genome sequence of a species from the Helotiaceae family.</title>
        <authorList>
            <person name="Youssar L."/>
            <person name="Gruening B.A."/>
            <person name="Erxleben A."/>
            <person name="Guenther S."/>
            <person name="Huettel W."/>
        </authorList>
    </citation>
    <scope>NUCLEOTIDE SEQUENCE [LARGE SCALE GENOMIC DNA]</scope>
    <source>
        <strain evidence="3">ATCC 74030 / MF5533</strain>
    </source>
</reference>
<dbReference type="OrthoDB" id="97518at2759"/>
<sequence>MAVQLQPVNPPMGPNLGFCVGKTTVLTMKEKVWSLSGDTFTITDENDQVVVQCNGTTFSMSDRKEFLSPDGRPLFSLRNKLLSIHKSFYAEGAGGEIVFEVKSKFSFLKSKMHATFTNASDKQVVELECRGDWLDRSATITDLKNGQVVAQISRSRFNMREILGGQQSYYVAVAPNVDLSLMAAICICLDEKENEKK</sequence>
<keyword evidence="3" id="KW-1185">Reference proteome</keyword>
<dbReference type="Proteomes" id="UP000005446">
    <property type="component" value="Unassembled WGS sequence"/>
</dbReference>
<dbReference type="Pfam" id="PF04525">
    <property type="entry name" value="LOR"/>
    <property type="match status" value="1"/>
</dbReference>
<dbReference type="EMBL" id="AGUE01000060">
    <property type="protein sequence ID" value="EHL01143.1"/>
    <property type="molecule type" value="Genomic_DNA"/>
</dbReference>
<organism evidence="2 3">
    <name type="scientific">Glarea lozoyensis (strain ATCC 74030 / MF5533)</name>
    <dbReference type="NCBI Taxonomy" id="1104152"/>
    <lineage>
        <taxon>Eukaryota</taxon>
        <taxon>Fungi</taxon>
        <taxon>Dikarya</taxon>
        <taxon>Ascomycota</taxon>
        <taxon>Pezizomycotina</taxon>
        <taxon>Leotiomycetes</taxon>
        <taxon>Helotiales</taxon>
        <taxon>Helotiaceae</taxon>
        <taxon>Glarea</taxon>
    </lineage>
</organism>